<dbReference type="EMBL" id="GBBK01005096">
    <property type="protein sequence ID" value="JAC19386.1"/>
    <property type="molecule type" value="mRNA"/>
</dbReference>
<name>A0A023FCC9_AMBCJ</name>
<protein>
    <submittedName>
        <fullName evidence="2">Uncharacterized protein</fullName>
    </submittedName>
</protein>
<sequence length="126" mass="14579">MHPPFSVSIFFFPISLSLCFMIGTLAYLALPCQLHRKECFFRSRSISTRRPIVTLSRFLVFFLFLLSISLALLPPLSALPFLSRCFDAHSVCSRFNSRPLFLSLVPLSLSSRHVRFFFRSFLYGLF</sequence>
<reference evidence="2" key="1">
    <citation type="submission" date="2014-03" db="EMBL/GenBank/DDBJ databases">
        <title>The sialotranscriptome of Amblyomma triste, Amblyomma parvum and Amblyomma cajennense ticks, uncovered by 454-based RNA-seq.</title>
        <authorList>
            <person name="Garcia G.R."/>
            <person name="Gardinassi L.G."/>
            <person name="Ribeiro J.M."/>
            <person name="Anatriello E."/>
            <person name="Ferreira B.R."/>
            <person name="Moreira H.N."/>
            <person name="Mafra C."/>
            <person name="Olegario M.M."/>
            <person name="Szabo P.J."/>
            <person name="Miranda-Santos I.K."/>
            <person name="Maruyama S.R."/>
        </authorList>
    </citation>
    <scope>NUCLEOTIDE SEQUENCE</scope>
    <source>
        <strain evidence="2">Uberlandia</strain>
        <tissue evidence="2">Salivary glands</tissue>
    </source>
</reference>
<feature type="transmembrane region" description="Helical" evidence="1">
    <location>
        <begin position="6"/>
        <end position="30"/>
    </location>
</feature>
<evidence type="ECO:0000313" key="2">
    <source>
        <dbReference type="EMBL" id="JAC19386.1"/>
    </source>
</evidence>
<evidence type="ECO:0000256" key="1">
    <source>
        <dbReference type="SAM" id="Phobius"/>
    </source>
</evidence>
<proteinExistence type="evidence at transcript level"/>
<keyword evidence="1" id="KW-0472">Membrane</keyword>
<accession>A0A023FCC9</accession>
<organism evidence="2">
    <name type="scientific">Amblyomma cajennense</name>
    <name type="common">Cayenne tick</name>
    <name type="synonym">Acarus cajennensis</name>
    <dbReference type="NCBI Taxonomy" id="34607"/>
    <lineage>
        <taxon>Eukaryota</taxon>
        <taxon>Metazoa</taxon>
        <taxon>Ecdysozoa</taxon>
        <taxon>Arthropoda</taxon>
        <taxon>Chelicerata</taxon>
        <taxon>Arachnida</taxon>
        <taxon>Acari</taxon>
        <taxon>Parasitiformes</taxon>
        <taxon>Ixodida</taxon>
        <taxon>Ixodoidea</taxon>
        <taxon>Ixodidae</taxon>
        <taxon>Amblyomminae</taxon>
        <taxon>Amblyomma</taxon>
    </lineage>
</organism>
<feature type="transmembrane region" description="Helical" evidence="1">
    <location>
        <begin position="51"/>
        <end position="73"/>
    </location>
</feature>
<dbReference type="AlphaFoldDB" id="A0A023FCC9"/>
<keyword evidence="1" id="KW-0812">Transmembrane</keyword>
<keyword evidence="1" id="KW-1133">Transmembrane helix</keyword>